<name>A0A0F7ZRD5_9HYPO</name>
<keyword evidence="4" id="KW-1185">Reference proteome</keyword>
<reference evidence="3 4" key="1">
    <citation type="journal article" date="2014" name="Genome Biol. Evol.">
        <title>Comparative genomics and transcriptomics analyses reveal divergent lifestyle features of nematode endoparasitic fungus Hirsutella minnesotensis.</title>
        <authorList>
            <person name="Lai Y."/>
            <person name="Liu K."/>
            <person name="Zhang X."/>
            <person name="Zhang X."/>
            <person name="Li K."/>
            <person name="Wang N."/>
            <person name="Shu C."/>
            <person name="Wu Y."/>
            <person name="Wang C."/>
            <person name="Bushley K.E."/>
            <person name="Xiang M."/>
            <person name="Liu X."/>
        </authorList>
    </citation>
    <scope>NUCLEOTIDE SEQUENCE [LARGE SCALE GENOMIC DNA]</scope>
    <source>
        <strain evidence="3 4">3608</strain>
    </source>
</reference>
<evidence type="ECO:0000313" key="4">
    <source>
        <dbReference type="Proteomes" id="UP000054481"/>
    </source>
</evidence>
<feature type="region of interest" description="Disordered" evidence="1">
    <location>
        <begin position="91"/>
        <end position="115"/>
    </location>
</feature>
<keyword evidence="2" id="KW-0732">Signal</keyword>
<feature type="signal peptide" evidence="2">
    <location>
        <begin position="1"/>
        <end position="18"/>
    </location>
</feature>
<dbReference type="EMBL" id="KQ030718">
    <property type="protein sequence ID" value="KJZ69423.1"/>
    <property type="molecule type" value="Genomic_DNA"/>
</dbReference>
<sequence length="115" mass="11922">MMINVFVVVAAFVASTIASHKHMDSNEIKAESATAMEISGGGCPGYCPPTRPGCPGYCPPTRRGCPGYCPSTRRGCPGYCPPTKPGCPGYGGGNKGGDDNDAPSGGYRRSLQRAY</sequence>
<feature type="chain" id="PRO_5002526229" evidence="2">
    <location>
        <begin position="19"/>
        <end position="115"/>
    </location>
</feature>
<organism evidence="3 4">
    <name type="scientific">Hirsutella minnesotensis 3608</name>
    <dbReference type="NCBI Taxonomy" id="1043627"/>
    <lineage>
        <taxon>Eukaryota</taxon>
        <taxon>Fungi</taxon>
        <taxon>Dikarya</taxon>
        <taxon>Ascomycota</taxon>
        <taxon>Pezizomycotina</taxon>
        <taxon>Sordariomycetes</taxon>
        <taxon>Hypocreomycetidae</taxon>
        <taxon>Hypocreales</taxon>
        <taxon>Ophiocordycipitaceae</taxon>
        <taxon>Hirsutella</taxon>
    </lineage>
</organism>
<proteinExistence type="predicted"/>
<protein>
    <submittedName>
        <fullName evidence="3">Uncharacterized protein</fullName>
    </submittedName>
</protein>
<dbReference type="AlphaFoldDB" id="A0A0F7ZRD5"/>
<gene>
    <name evidence="3" type="ORF">HIM_11196</name>
</gene>
<accession>A0A0F7ZRD5</accession>
<evidence type="ECO:0000256" key="2">
    <source>
        <dbReference type="SAM" id="SignalP"/>
    </source>
</evidence>
<dbReference type="Proteomes" id="UP000054481">
    <property type="component" value="Unassembled WGS sequence"/>
</dbReference>
<evidence type="ECO:0000313" key="3">
    <source>
        <dbReference type="EMBL" id="KJZ69423.1"/>
    </source>
</evidence>
<evidence type="ECO:0000256" key="1">
    <source>
        <dbReference type="SAM" id="MobiDB-lite"/>
    </source>
</evidence>